<proteinExistence type="predicted"/>
<keyword evidence="2" id="KW-1185">Reference proteome</keyword>
<evidence type="ECO:0000313" key="2">
    <source>
        <dbReference type="Proteomes" id="UP000694385"/>
    </source>
</evidence>
<protein>
    <submittedName>
        <fullName evidence="1">von Willebrand factor A domain-containing protein 5A-like</fullName>
    </submittedName>
</protein>
<gene>
    <name evidence="1" type="primary">LOC101596489</name>
</gene>
<organism evidence="1 2">
    <name type="scientific">Jaculus jaculus</name>
    <name type="common">Lesser Egyptian jerboa</name>
    <dbReference type="NCBI Taxonomy" id="51337"/>
    <lineage>
        <taxon>Eukaryota</taxon>
        <taxon>Metazoa</taxon>
        <taxon>Chordata</taxon>
        <taxon>Craniata</taxon>
        <taxon>Vertebrata</taxon>
        <taxon>Euteleostomi</taxon>
        <taxon>Mammalia</taxon>
        <taxon>Eutheria</taxon>
        <taxon>Euarchontoglires</taxon>
        <taxon>Glires</taxon>
        <taxon>Rodentia</taxon>
        <taxon>Myomorpha</taxon>
        <taxon>Dipodoidea</taxon>
        <taxon>Dipodidae</taxon>
        <taxon>Dipodinae</taxon>
        <taxon>Jaculus</taxon>
    </lineage>
</organism>
<dbReference type="AlphaFoldDB" id="A0A8C5LAY2"/>
<sequence length="38" mass="3955">MEHLCGLLTGHKNPVPLKSIAVALSIHDFVAGVSATLN</sequence>
<dbReference type="Proteomes" id="UP000694385">
    <property type="component" value="Unassembled WGS sequence"/>
</dbReference>
<dbReference type="Ensembl" id="ENSJJAT00000028028.1">
    <property type="protein sequence ID" value="ENSJJAP00000021475.1"/>
    <property type="gene ID" value="ENSJJAG00000021829.1"/>
</dbReference>
<name>A0A8C5LAY2_JACJA</name>
<accession>A0A8C5LAY2</accession>
<reference evidence="1" key="1">
    <citation type="submission" date="2025-08" db="UniProtKB">
        <authorList>
            <consortium name="Ensembl"/>
        </authorList>
    </citation>
    <scope>IDENTIFICATION</scope>
</reference>
<evidence type="ECO:0000313" key="1">
    <source>
        <dbReference type="Ensembl" id="ENSJJAP00000021475.1"/>
    </source>
</evidence>
<reference evidence="1" key="2">
    <citation type="submission" date="2025-09" db="UniProtKB">
        <authorList>
            <consortium name="Ensembl"/>
        </authorList>
    </citation>
    <scope>IDENTIFICATION</scope>
</reference>